<evidence type="ECO:0000313" key="2">
    <source>
        <dbReference type="Proteomes" id="UP001415857"/>
    </source>
</evidence>
<dbReference type="PANTHER" id="PTHR31681">
    <property type="entry name" value="C2H2-LIKE ZINC FINGER PROTEIN"/>
    <property type="match status" value="1"/>
</dbReference>
<comment type="caution">
    <text evidence="1">The sequence shown here is derived from an EMBL/GenBank/DDBJ whole genome shotgun (WGS) entry which is preliminary data.</text>
</comment>
<dbReference type="PANTHER" id="PTHR31681:SF51">
    <property type="entry name" value="PARP CATALYTIC DOMAIN-CONTAINING PROTEIN"/>
    <property type="match status" value="1"/>
</dbReference>
<gene>
    <name evidence="1" type="ORF">L1049_008410</name>
</gene>
<evidence type="ECO:0000313" key="1">
    <source>
        <dbReference type="EMBL" id="KAK9290243.1"/>
    </source>
</evidence>
<keyword evidence="2" id="KW-1185">Reference proteome</keyword>
<dbReference type="EMBL" id="JBBPBK010000002">
    <property type="protein sequence ID" value="KAK9290243.1"/>
    <property type="molecule type" value="Genomic_DNA"/>
</dbReference>
<name>A0AAP0X894_LIQFO</name>
<sequence>MVSELVEREPSNGIVKTIFRSGWAHDTSLTIDKVFKVNHSVDVIRRFEEYRETVKSKAA</sequence>
<organism evidence="1 2">
    <name type="scientific">Liquidambar formosana</name>
    <name type="common">Formosan gum</name>
    <dbReference type="NCBI Taxonomy" id="63359"/>
    <lineage>
        <taxon>Eukaryota</taxon>
        <taxon>Viridiplantae</taxon>
        <taxon>Streptophyta</taxon>
        <taxon>Embryophyta</taxon>
        <taxon>Tracheophyta</taxon>
        <taxon>Spermatophyta</taxon>
        <taxon>Magnoliopsida</taxon>
        <taxon>eudicotyledons</taxon>
        <taxon>Gunneridae</taxon>
        <taxon>Pentapetalae</taxon>
        <taxon>Saxifragales</taxon>
        <taxon>Altingiaceae</taxon>
        <taxon>Liquidambar</taxon>
    </lineage>
</organism>
<dbReference type="Proteomes" id="UP001415857">
    <property type="component" value="Unassembled WGS sequence"/>
</dbReference>
<protein>
    <submittedName>
        <fullName evidence="1">Uncharacterized protein</fullName>
    </submittedName>
</protein>
<proteinExistence type="predicted"/>
<reference evidence="1 2" key="1">
    <citation type="journal article" date="2024" name="Plant J.">
        <title>Genome sequences and population genomics reveal climatic adaptation and genomic divergence between two closely related sweetgum species.</title>
        <authorList>
            <person name="Xu W.Q."/>
            <person name="Ren C.Q."/>
            <person name="Zhang X.Y."/>
            <person name="Comes H.P."/>
            <person name="Liu X.H."/>
            <person name="Li Y.G."/>
            <person name="Kettle C.J."/>
            <person name="Jalonen R."/>
            <person name="Gaisberger H."/>
            <person name="Ma Y.Z."/>
            <person name="Qiu Y.X."/>
        </authorList>
    </citation>
    <scope>NUCLEOTIDE SEQUENCE [LARGE SCALE GENOMIC DNA]</scope>
    <source>
        <strain evidence="1">Hangzhou</strain>
    </source>
</reference>
<accession>A0AAP0X894</accession>
<dbReference type="AlphaFoldDB" id="A0AAP0X894"/>